<dbReference type="Proteomes" id="UP000195897">
    <property type="component" value="Unassembled WGS sequence"/>
</dbReference>
<dbReference type="InterPro" id="IPR050093">
    <property type="entry name" value="ABC_SmlMolc_Importer"/>
</dbReference>
<organism evidence="9 10">
    <name type="scientific">Butyricicoccus pullicaecorum</name>
    <dbReference type="NCBI Taxonomy" id="501571"/>
    <lineage>
        <taxon>Bacteria</taxon>
        <taxon>Bacillati</taxon>
        <taxon>Bacillota</taxon>
        <taxon>Clostridia</taxon>
        <taxon>Eubacteriales</taxon>
        <taxon>Butyricicoccaceae</taxon>
        <taxon>Butyricicoccus</taxon>
    </lineage>
</organism>
<feature type="domain" description="ABC transporter" evidence="8">
    <location>
        <begin position="2"/>
        <end position="230"/>
    </location>
</feature>
<dbReference type="InterPro" id="IPR017871">
    <property type="entry name" value="ABC_transporter-like_CS"/>
</dbReference>
<keyword evidence="6" id="KW-1278">Translocase</keyword>
<dbReference type="PROSITE" id="PS00211">
    <property type="entry name" value="ABC_TRANSPORTER_1"/>
    <property type="match status" value="1"/>
</dbReference>
<keyword evidence="1" id="KW-0813">Transport</keyword>
<dbReference type="SUPFAM" id="SSF52540">
    <property type="entry name" value="P-loop containing nucleoside triphosphate hydrolases"/>
    <property type="match status" value="1"/>
</dbReference>
<dbReference type="PANTHER" id="PTHR42781:SF5">
    <property type="entry name" value="PUTRESCINE TRANSPORT ATP-BINDING PROTEIN POTG"/>
    <property type="match status" value="1"/>
</dbReference>
<comment type="caution">
    <text evidence="9">The sequence shown here is derived from an EMBL/GenBank/DDBJ whole genome shotgun (WGS) entry which is preliminary data.</text>
</comment>
<keyword evidence="3" id="KW-0997">Cell inner membrane</keyword>
<proteinExistence type="predicted"/>
<dbReference type="SMART" id="SM00382">
    <property type="entry name" value="AAA"/>
    <property type="match status" value="1"/>
</dbReference>
<evidence type="ECO:0000256" key="1">
    <source>
        <dbReference type="ARBA" id="ARBA00022448"/>
    </source>
</evidence>
<dbReference type="Gene3D" id="3.40.50.300">
    <property type="entry name" value="P-loop containing nucleotide triphosphate hydrolases"/>
    <property type="match status" value="1"/>
</dbReference>
<evidence type="ECO:0000256" key="6">
    <source>
        <dbReference type="ARBA" id="ARBA00022967"/>
    </source>
</evidence>
<dbReference type="GO" id="GO:0005524">
    <property type="term" value="F:ATP binding"/>
    <property type="evidence" value="ECO:0007669"/>
    <property type="project" value="UniProtKB-KW"/>
</dbReference>
<accession>A0A1Y4LHU2</accession>
<dbReference type="InterPro" id="IPR003439">
    <property type="entry name" value="ABC_transporter-like_ATP-bd"/>
</dbReference>
<sequence>MSIFVDIEKNLDGFRLNMQLEADNIPIALLGASGSGKSMTLRCIAGVEKPDRGKIVIDGQCVFDSEKKINLPPQERGTGLLFQNYALFPTMTVRQNIMCGARRSRKYTCVDALIRQFGLEKLDKRLPSELSGGQQQRVALARILASQPRILMLDEPFSALDAFLRWQVEQQMSEVIESFPGTTILVSHNREEAYRLCQKIAVVQDGKTHGLREKRELFCHPQTQAEAHLVGMENVLDAQQQSDGTIYIPAWNISFTPQNTVPNVRAVSVSAHAFTLEEPPSDYLTVNGCITRIMHGPTDAIVLITPQQGSGVLHWRTCNTSLQRDQFIRLYLLLDQIHLLTE</sequence>
<keyword evidence="4" id="KW-0547">Nucleotide-binding</keyword>
<keyword evidence="7" id="KW-0472">Membrane</keyword>
<evidence type="ECO:0000256" key="7">
    <source>
        <dbReference type="ARBA" id="ARBA00023136"/>
    </source>
</evidence>
<keyword evidence="2" id="KW-1003">Cell membrane</keyword>
<protein>
    <submittedName>
        <fullName evidence="9">ABC transporter</fullName>
    </submittedName>
</protein>
<dbReference type="GO" id="GO:0016887">
    <property type="term" value="F:ATP hydrolysis activity"/>
    <property type="evidence" value="ECO:0007669"/>
    <property type="project" value="InterPro"/>
</dbReference>
<reference evidence="10" key="1">
    <citation type="submission" date="2017-04" db="EMBL/GenBank/DDBJ databases">
        <title>Function of individual gut microbiota members based on whole genome sequencing of pure cultures obtained from chicken caecum.</title>
        <authorList>
            <person name="Medvecky M."/>
            <person name="Cejkova D."/>
            <person name="Polansky O."/>
            <person name="Karasova D."/>
            <person name="Kubasova T."/>
            <person name="Cizek A."/>
            <person name="Rychlik I."/>
        </authorList>
    </citation>
    <scope>NUCLEOTIDE SEQUENCE [LARGE SCALE GENOMIC DNA]</scope>
    <source>
        <strain evidence="10">An180</strain>
    </source>
</reference>
<evidence type="ECO:0000313" key="10">
    <source>
        <dbReference type="Proteomes" id="UP000195897"/>
    </source>
</evidence>
<dbReference type="PANTHER" id="PTHR42781">
    <property type="entry name" value="SPERMIDINE/PUTRESCINE IMPORT ATP-BINDING PROTEIN POTA"/>
    <property type="match status" value="1"/>
</dbReference>
<keyword evidence="5" id="KW-0067">ATP-binding</keyword>
<dbReference type="EMBL" id="NFKK01000003">
    <property type="protein sequence ID" value="OUP53702.1"/>
    <property type="molecule type" value="Genomic_DNA"/>
</dbReference>
<evidence type="ECO:0000256" key="5">
    <source>
        <dbReference type="ARBA" id="ARBA00022840"/>
    </source>
</evidence>
<evidence type="ECO:0000313" key="9">
    <source>
        <dbReference type="EMBL" id="OUP53702.1"/>
    </source>
</evidence>
<dbReference type="Pfam" id="PF00005">
    <property type="entry name" value="ABC_tran"/>
    <property type="match status" value="1"/>
</dbReference>
<dbReference type="AlphaFoldDB" id="A0A1Y4LHU2"/>
<name>A0A1Y4LHU2_9FIRM</name>
<evidence type="ECO:0000256" key="2">
    <source>
        <dbReference type="ARBA" id="ARBA00022475"/>
    </source>
</evidence>
<dbReference type="RefSeq" id="WP_087370967.1">
    <property type="nucleotide sequence ID" value="NZ_NFKK01000003.1"/>
</dbReference>
<gene>
    <name evidence="9" type="ORF">B5F17_03710</name>
</gene>
<evidence type="ECO:0000256" key="3">
    <source>
        <dbReference type="ARBA" id="ARBA00022519"/>
    </source>
</evidence>
<dbReference type="InterPro" id="IPR027417">
    <property type="entry name" value="P-loop_NTPase"/>
</dbReference>
<dbReference type="InterPro" id="IPR003593">
    <property type="entry name" value="AAA+_ATPase"/>
</dbReference>
<dbReference type="PROSITE" id="PS50893">
    <property type="entry name" value="ABC_TRANSPORTER_2"/>
    <property type="match status" value="1"/>
</dbReference>
<evidence type="ECO:0000256" key="4">
    <source>
        <dbReference type="ARBA" id="ARBA00022741"/>
    </source>
</evidence>
<evidence type="ECO:0000259" key="8">
    <source>
        <dbReference type="PROSITE" id="PS50893"/>
    </source>
</evidence>